<evidence type="ECO:0000313" key="2">
    <source>
        <dbReference type="Proteomes" id="UP000231436"/>
    </source>
</evidence>
<dbReference type="Proteomes" id="UP000231436">
    <property type="component" value="Unassembled WGS sequence"/>
</dbReference>
<accession>A0A2M8LI00</accession>
<dbReference type="Gene3D" id="3.40.50.620">
    <property type="entry name" value="HUPs"/>
    <property type="match status" value="1"/>
</dbReference>
<sequence length="222" mass="25800">MTTDINYRSYLNIAFNSIYATAGKDPVDIILCGGPTNGTPPYELTEAHVMNTYMQTHLQTIENYGQKLNWNVHLEERSLSTLENLVYAKDLIQEKGLMGEITVFCEETRYQRNKTIGEIVFGSPIHVQSIDFDVSKNRYLDPALIEKKELTATESDIWTLENQDRRSSHHAFYQAKIDWFREQEARGIPHVDVVQEWFTTKLWDLTKELMPDHPLLKKEETS</sequence>
<gene>
    <name evidence="1" type="ORF">COV05_01450</name>
</gene>
<dbReference type="AlphaFoldDB" id="A0A2M8LI00"/>
<proteinExistence type="predicted"/>
<comment type="caution">
    <text evidence="1">The sequence shown here is derived from an EMBL/GenBank/DDBJ whole genome shotgun (WGS) entry which is preliminary data.</text>
</comment>
<organism evidence="1 2">
    <name type="scientific">Candidatus Uhrbacteria bacterium CG10_big_fil_rev_8_21_14_0_10_48_16</name>
    <dbReference type="NCBI Taxonomy" id="1975038"/>
    <lineage>
        <taxon>Bacteria</taxon>
        <taxon>Candidatus Uhriibacteriota</taxon>
    </lineage>
</organism>
<dbReference type="EMBL" id="PFEU01000007">
    <property type="protein sequence ID" value="PJE77063.1"/>
    <property type="molecule type" value="Genomic_DNA"/>
</dbReference>
<protein>
    <submittedName>
        <fullName evidence="1">Uncharacterized protein</fullName>
    </submittedName>
</protein>
<evidence type="ECO:0000313" key="1">
    <source>
        <dbReference type="EMBL" id="PJE77063.1"/>
    </source>
</evidence>
<dbReference type="InterPro" id="IPR014729">
    <property type="entry name" value="Rossmann-like_a/b/a_fold"/>
</dbReference>
<reference evidence="2" key="1">
    <citation type="submission" date="2017-09" db="EMBL/GenBank/DDBJ databases">
        <title>Depth-based differentiation of microbial function through sediment-hosted aquifers and enrichment of novel symbionts in the deep terrestrial subsurface.</title>
        <authorList>
            <person name="Probst A.J."/>
            <person name="Ladd B."/>
            <person name="Jarett J.K."/>
            <person name="Geller-Mcgrath D.E."/>
            <person name="Sieber C.M.K."/>
            <person name="Emerson J.B."/>
            <person name="Anantharaman K."/>
            <person name="Thomas B.C."/>
            <person name="Malmstrom R."/>
            <person name="Stieglmeier M."/>
            <person name="Klingl A."/>
            <person name="Woyke T."/>
            <person name="Ryan C.M."/>
            <person name="Banfield J.F."/>
        </authorList>
    </citation>
    <scope>NUCLEOTIDE SEQUENCE [LARGE SCALE GENOMIC DNA]</scope>
</reference>
<name>A0A2M8LI00_9BACT</name>